<dbReference type="InterPro" id="IPR050671">
    <property type="entry name" value="CD300_family_receptors"/>
</dbReference>
<dbReference type="Proteomes" id="UP000694545">
    <property type="component" value="Unplaced"/>
</dbReference>
<reference evidence="5" key="1">
    <citation type="submission" date="2025-08" db="UniProtKB">
        <authorList>
            <consortium name="Ensembl"/>
        </authorList>
    </citation>
    <scope>IDENTIFICATION</scope>
</reference>
<evidence type="ECO:0000256" key="1">
    <source>
        <dbReference type="ARBA" id="ARBA00004370"/>
    </source>
</evidence>
<dbReference type="InterPro" id="IPR013783">
    <property type="entry name" value="Ig-like_fold"/>
</dbReference>
<protein>
    <recommendedName>
        <fullName evidence="4">Immunoglobulin domain-containing protein</fullName>
    </recommendedName>
</protein>
<dbReference type="GO" id="GO:0005886">
    <property type="term" value="C:plasma membrane"/>
    <property type="evidence" value="ECO:0007669"/>
    <property type="project" value="TreeGrafter"/>
</dbReference>
<proteinExistence type="predicted"/>
<dbReference type="OMA" id="ITHRIFP"/>
<organism evidence="5 6">
    <name type="scientific">Varanus komodoensis</name>
    <name type="common">Komodo dragon</name>
    <dbReference type="NCBI Taxonomy" id="61221"/>
    <lineage>
        <taxon>Eukaryota</taxon>
        <taxon>Metazoa</taxon>
        <taxon>Chordata</taxon>
        <taxon>Craniata</taxon>
        <taxon>Vertebrata</taxon>
        <taxon>Euteleostomi</taxon>
        <taxon>Lepidosauria</taxon>
        <taxon>Squamata</taxon>
        <taxon>Bifurcata</taxon>
        <taxon>Unidentata</taxon>
        <taxon>Episquamata</taxon>
        <taxon>Toxicofera</taxon>
        <taxon>Anguimorpha</taxon>
        <taxon>Paleoanguimorpha</taxon>
        <taxon>Varanoidea</taxon>
        <taxon>Varanidae</taxon>
        <taxon>Varanus</taxon>
    </lineage>
</organism>
<feature type="domain" description="Immunoglobulin" evidence="4">
    <location>
        <begin position="8"/>
        <end position="112"/>
    </location>
</feature>
<evidence type="ECO:0000313" key="5">
    <source>
        <dbReference type="Ensembl" id="ENSVKKP00000019841.1"/>
    </source>
</evidence>
<dbReference type="InterPro" id="IPR003599">
    <property type="entry name" value="Ig_sub"/>
</dbReference>
<dbReference type="Pfam" id="PF07686">
    <property type="entry name" value="V-set"/>
    <property type="match status" value="1"/>
</dbReference>
<keyword evidence="3" id="KW-0472">Membrane</keyword>
<dbReference type="Gene3D" id="2.60.40.10">
    <property type="entry name" value="Immunoglobulins"/>
    <property type="match status" value="1"/>
</dbReference>
<evidence type="ECO:0000259" key="4">
    <source>
        <dbReference type="SMART" id="SM00409"/>
    </source>
</evidence>
<dbReference type="InterPro" id="IPR013106">
    <property type="entry name" value="Ig_V-set"/>
</dbReference>
<evidence type="ECO:0000256" key="2">
    <source>
        <dbReference type="ARBA" id="ARBA00022692"/>
    </source>
</evidence>
<dbReference type="InterPro" id="IPR036179">
    <property type="entry name" value="Ig-like_dom_sf"/>
</dbReference>
<comment type="subcellular location">
    <subcellularLocation>
        <location evidence="1">Membrane</location>
    </subcellularLocation>
</comment>
<dbReference type="Ensembl" id="ENSVKKT00000020328.1">
    <property type="protein sequence ID" value="ENSVKKP00000019841.1"/>
    <property type="gene ID" value="ENSVKKG00000013423.1"/>
</dbReference>
<dbReference type="PANTHER" id="PTHR11860:SF87">
    <property type="entry name" value="CMRF35-LIKE MOLECULE 8"/>
    <property type="match status" value="1"/>
</dbReference>
<reference evidence="5" key="2">
    <citation type="submission" date="2025-09" db="UniProtKB">
        <authorList>
            <consortium name="Ensembl"/>
        </authorList>
    </citation>
    <scope>IDENTIFICATION</scope>
</reference>
<keyword evidence="6" id="KW-1185">Reference proteome</keyword>
<dbReference type="PANTHER" id="PTHR11860">
    <property type="entry name" value="POLYMERIC-IMMUNOGLOBULIN RECEPTOR"/>
    <property type="match status" value="1"/>
</dbReference>
<sequence>KPLPPHARGEVGGRGGGSLSVICNYTKGYEKNAKFWCKVEPGFFLDSCPVLIESGSKDETRQGNIYIKDNKEKHYFEVTMDNLRMEDSGIYKCGIHRTVFIDIKHRVTVNVMFTGKHLTYTLNAVAEMLGLKWVLGQIDKRVYREEKARWGLRGAPQGIGRYKGARP</sequence>
<dbReference type="SUPFAM" id="SSF48726">
    <property type="entry name" value="Immunoglobulin"/>
    <property type="match status" value="1"/>
</dbReference>
<keyword evidence="2" id="KW-0812">Transmembrane</keyword>
<dbReference type="AlphaFoldDB" id="A0A8D2LD31"/>
<accession>A0A8D2LD31</accession>
<dbReference type="GO" id="GO:0004888">
    <property type="term" value="F:transmembrane signaling receptor activity"/>
    <property type="evidence" value="ECO:0007669"/>
    <property type="project" value="TreeGrafter"/>
</dbReference>
<dbReference type="SMART" id="SM00409">
    <property type="entry name" value="IG"/>
    <property type="match status" value="1"/>
</dbReference>
<evidence type="ECO:0000256" key="3">
    <source>
        <dbReference type="ARBA" id="ARBA00023136"/>
    </source>
</evidence>
<evidence type="ECO:0000313" key="6">
    <source>
        <dbReference type="Proteomes" id="UP000694545"/>
    </source>
</evidence>
<name>A0A8D2LD31_VARKO</name>